<dbReference type="HOGENOM" id="CLU_063749_2_0_9"/>
<dbReference type="PROSITE" id="PS01269">
    <property type="entry name" value="UPF0025"/>
    <property type="match status" value="1"/>
</dbReference>
<dbReference type="RefSeq" id="WP_015614754.1">
    <property type="nucleotide sequence ID" value="NC_021182.1"/>
</dbReference>
<evidence type="ECO:0000313" key="6">
    <source>
        <dbReference type="EMBL" id="AGK96432.1"/>
    </source>
</evidence>
<dbReference type="InterPro" id="IPR041802">
    <property type="entry name" value="MPP_YfcE"/>
</dbReference>
<evidence type="ECO:0000256" key="2">
    <source>
        <dbReference type="ARBA" id="ARBA00022723"/>
    </source>
</evidence>
<keyword evidence="7" id="KW-1185">Reference proteome</keyword>
<dbReference type="Pfam" id="PF12850">
    <property type="entry name" value="Metallophos_2"/>
    <property type="match status" value="1"/>
</dbReference>
<keyword evidence="2 4" id="KW-0479">Metal-binding</keyword>
<dbReference type="GO" id="GO:0046872">
    <property type="term" value="F:metal ion binding"/>
    <property type="evidence" value="ECO:0007669"/>
    <property type="project" value="UniProtKB-KW"/>
</dbReference>
<dbReference type="STRING" id="86416.Clopa_1457"/>
<organism evidence="6 7">
    <name type="scientific">Clostridium pasteurianum BC1</name>
    <dbReference type="NCBI Taxonomy" id="86416"/>
    <lineage>
        <taxon>Bacteria</taxon>
        <taxon>Bacillati</taxon>
        <taxon>Bacillota</taxon>
        <taxon>Clostridia</taxon>
        <taxon>Eubacteriales</taxon>
        <taxon>Clostridiaceae</taxon>
        <taxon>Clostridium</taxon>
    </lineage>
</organism>
<dbReference type="GO" id="GO:0016787">
    <property type="term" value="F:hydrolase activity"/>
    <property type="evidence" value="ECO:0007669"/>
    <property type="project" value="UniProtKB-UniRule"/>
</dbReference>
<dbReference type="CDD" id="cd00841">
    <property type="entry name" value="MPP_YfcE"/>
    <property type="match status" value="1"/>
</dbReference>
<dbReference type="PATRIC" id="fig|86416.3.peg.1455"/>
<dbReference type="KEGG" id="cpas:Clopa_1457"/>
<evidence type="ECO:0000313" key="7">
    <source>
        <dbReference type="Proteomes" id="UP000013523"/>
    </source>
</evidence>
<dbReference type="OrthoDB" id="9800565at2"/>
<dbReference type="Gene3D" id="3.60.21.10">
    <property type="match status" value="1"/>
</dbReference>
<proteinExistence type="inferred from homology"/>
<dbReference type="InterPro" id="IPR029052">
    <property type="entry name" value="Metallo-depent_PP-like"/>
</dbReference>
<reference evidence="6 7" key="1">
    <citation type="submission" date="2012-01" db="EMBL/GenBank/DDBJ databases">
        <title>Complete sequence of chromosome of Clostridium pasteurianum BC1.</title>
        <authorList>
            <consortium name="US DOE Joint Genome Institute"/>
            <person name="Lucas S."/>
            <person name="Han J."/>
            <person name="Lapidus A."/>
            <person name="Cheng J.-F."/>
            <person name="Goodwin L."/>
            <person name="Pitluck S."/>
            <person name="Peters L."/>
            <person name="Mikhailova N."/>
            <person name="Teshima H."/>
            <person name="Detter J.C."/>
            <person name="Han C."/>
            <person name="Tapia R."/>
            <person name="Land M."/>
            <person name="Hauser L."/>
            <person name="Kyrpides N."/>
            <person name="Ivanova N."/>
            <person name="Pagani I."/>
            <person name="Dunn J."/>
            <person name="Taghavi S."/>
            <person name="Francis A."/>
            <person name="van der Lelie D."/>
            <person name="Woyke T."/>
        </authorList>
    </citation>
    <scope>NUCLEOTIDE SEQUENCE [LARGE SCALE GENOMIC DNA]</scope>
    <source>
        <strain evidence="6 7">BC1</strain>
    </source>
</reference>
<accession>R4K020</accession>
<dbReference type="eggNOG" id="COG0622">
    <property type="taxonomic scope" value="Bacteria"/>
</dbReference>
<comment type="similarity">
    <text evidence="1 4">Belongs to the metallophosphoesterase superfamily. YfcE family.</text>
</comment>
<evidence type="ECO:0000259" key="5">
    <source>
        <dbReference type="Pfam" id="PF12850"/>
    </source>
</evidence>
<dbReference type="EMBL" id="CP003261">
    <property type="protein sequence ID" value="AGK96432.1"/>
    <property type="molecule type" value="Genomic_DNA"/>
</dbReference>
<dbReference type="InterPro" id="IPR024654">
    <property type="entry name" value="Calcineurin-like_PHP_lpxH"/>
</dbReference>
<protein>
    <recommendedName>
        <fullName evidence="4">Phosphoesterase</fullName>
        <ecNumber evidence="4">3.1.4.-</ecNumber>
    </recommendedName>
</protein>
<dbReference type="InterPro" id="IPR020935">
    <property type="entry name" value="PdiEstase_YfcE_CS"/>
</dbReference>
<evidence type="ECO:0000256" key="1">
    <source>
        <dbReference type="ARBA" id="ARBA00008950"/>
    </source>
</evidence>
<dbReference type="AlphaFoldDB" id="R4K020"/>
<dbReference type="NCBIfam" id="TIGR00040">
    <property type="entry name" value="yfcE"/>
    <property type="match status" value="1"/>
</dbReference>
<dbReference type="PANTHER" id="PTHR11124">
    <property type="entry name" value="VACUOLAR SORTING PROTEIN VPS29"/>
    <property type="match status" value="1"/>
</dbReference>
<dbReference type="InterPro" id="IPR000979">
    <property type="entry name" value="Phosphodiesterase_MJ0936/Vps29"/>
</dbReference>
<gene>
    <name evidence="6" type="ORF">Clopa_1457</name>
</gene>
<dbReference type="Proteomes" id="UP000013523">
    <property type="component" value="Chromosome"/>
</dbReference>
<keyword evidence="3" id="KW-0378">Hydrolase</keyword>
<dbReference type="SUPFAM" id="SSF56300">
    <property type="entry name" value="Metallo-dependent phosphatases"/>
    <property type="match status" value="1"/>
</dbReference>
<comment type="cofactor">
    <cofactor evidence="4">
        <name>a divalent metal cation</name>
        <dbReference type="ChEBI" id="CHEBI:60240"/>
    </cofactor>
</comment>
<feature type="domain" description="Calcineurin-like phosphoesterase" evidence="5">
    <location>
        <begin position="1"/>
        <end position="144"/>
    </location>
</feature>
<evidence type="ECO:0000256" key="4">
    <source>
        <dbReference type="RuleBase" id="RU362039"/>
    </source>
</evidence>
<evidence type="ECO:0000256" key="3">
    <source>
        <dbReference type="ARBA" id="ARBA00022801"/>
    </source>
</evidence>
<name>R4K020_CLOPA</name>
<dbReference type="EC" id="3.1.4.-" evidence="4"/>
<sequence>MIIGVLSDTHKLKGYIKNACEYVKDCDLIIHLGDNVDDIEEIKQYYNGNIINVSGNCDYTENIPSERFEIVDGKKFFITHGHNYNVKSSLINLKYKAIEIGADVVLFGHTHVAEVIEEDGILFVNPGSVSMPRNGKNSIGIIEIINGNIEANIKTL</sequence>